<dbReference type="Proteomes" id="UP000789342">
    <property type="component" value="Unassembled WGS sequence"/>
</dbReference>
<evidence type="ECO:0000313" key="2">
    <source>
        <dbReference type="Proteomes" id="UP000789342"/>
    </source>
</evidence>
<keyword evidence="2" id="KW-1185">Reference proteome</keyword>
<sequence>MSWCVSNVFLLHPKLDESDREGRRAFKGRKDIKHKGDSWRLFGGIFCSDGATIMEAHRIVVEAMNARRILIVMEGITSECFTRE</sequence>
<name>A0A9N8W6K0_9GLOM</name>
<gene>
    <name evidence="1" type="ORF">AMORRO_LOCUS2220</name>
</gene>
<dbReference type="EMBL" id="CAJVPV010000909">
    <property type="protein sequence ID" value="CAG8479032.1"/>
    <property type="molecule type" value="Genomic_DNA"/>
</dbReference>
<dbReference type="AlphaFoldDB" id="A0A9N8W6K0"/>
<accession>A0A9N8W6K0</accession>
<comment type="caution">
    <text evidence="1">The sequence shown here is derived from an EMBL/GenBank/DDBJ whole genome shotgun (WGS) entry which is preliminary data.</text>
</comment>
<evidence type="ECO:0000313" key="1">
    <source>
        <dbReference type="EMBL" id="CAG8479032.1"/>
    </source>
</evidence>
<protein>
    <submittedName>
        <fullName evidence="1">7895_t:CDS:1</fullName>
    </submittedName>
</protein>
<reference evidence="1" key="1">
    <citation type="submission" date="2021-06" db="EMBL/GenBank/DDBJ databases">
        <authorList>
            <person name="Kallberg Y."/>
            <person name="Tangrot J."/>
            <person name="Rosling A."/>
        </authorList>
    </citation>
    <scope>NUCLEOTIDE SEQUENCE</scope>
    <source>
        <strain evidence="1">CL551</strain>
    </source>
</reference>
<proteinExistence type="predicted"/>
<organism evidence="1 2">
    <name type="scientific">Acaulospora morrowiae</name>
    <dbReference type="NCBI Taxonomy" id="94023"/>
    <lineage>
        <taxon>Eukaryota</taxon>
        <taxon>Fungi</taxon>
        <taxon>Fungi incertae sedis</taxon>
        <taxon>Mucoromycota</taxon>
        <taxon>Glomeromycotina</taxon>
        <taxon>Glomeromycetes</taxon>
        <taxon>Diversisporales</taxon>
        <taxon>Acaulosporaceae</taxon>
        <taxon>Acaulospora</taxon>
    </lineage>
</organism>